<proteinExistence type="inferred from homology"/>
<dbReference type="InterPro" id="IPR032319">
    <property type="entry name" value="CLP1_P"/>
</dbReference>
<evidence type="ECO:0000256" key="3">
    <source>
        <dbReference type="ARBA" id="ARBA00019824"/>
    </source>
</evidence>
<sequence>MNGDSLNILSYTNEDSGDSSDEFIGSSTEVSREPIDFINEANDSDKEEYEAHDNTYTSKDQNITKPLSKNKFQFFDPKLNNNIFKLRDQNDSMIIGLAKKQMLYISGIFRLQIIKGGIVYNNNHYDSSTSGFTVWHPLVSSIAAIQSSYFSGWNEYIHIEEEYRDIVELYLKEFTCIVKISNSNKELALESSRLYPEFAGFWNDKKLCHNGSSKKYTFTILNEFSDHFNKLSINQEWNSVMEMITRDFKEYKTELRILVLGGKNTGKSSFLRILLENFKAESLKKKKTEDIYYFDTDPGQPEVSDPECISLSKMSVRNRMLGHAFIRNDIEMIKQIYLGSSSPQDFPNEYLASIRKLLESFENNIKNATSVINMPGWIKGFGTVVVNYIINNYKPTHIVILETNSSKNNTEEIKIPAEYEVDSYGETTRPFVFKINAHSQNPSEKVHSSLAASHIRTYKLLTHLHAISCSNYETDFDFEPLVHKAPLQISYGHSGITGIQFLEEFSNLNKEDIENSLVGTIVAINTCETFNGNAVEFEGSFPIIKKRLHNMKFLTLALIHSIDIKKSILNIYIPGTKRKLLSDNINKTLIIERKKTETPIQELNVNIKNYENVNKPFLSAATRKKHEHVWKVRKNIKRRGHRMK</sequence>
<evidence type="ECO:0000313" key="10">
    <source>
        <dbReference type="EMBL" id="CCE65353.1"/>
    </source>
</evidence>
<dbReference type="GO" id="GO:0090730">
    <property type="term" value="C:Las1 complex"/>
    <property type="evidence" value="ECO:0007669"/>
    <property type="project" value="EnsemblFungi"/>
</dbReference>
<organism evidence="10 11">
    <name type="scientific">Tetrapisispora phaffii (strain ATCC 24235 / CBS 4417 / NBRC 1672 / NRRL Y-8282 / UCD 70-5)</name>
    <name type="common">Yeast</name>
    <name type="synonym">Fabospora phaffii</name>
    <dbReference type="NCBI Taxonomy" id="1071381"/>
    <lineage>
        <taxon>Eukaryota</taxon>
        <taxon>Fungi</taxon>
        <taxon>Dikarya</taxon>
        <taxon>Ascomycota</taxon>
        <taxon>Saccharomycotina</taxon>
        <taxon>Saccharomycetes</taxon>
        <taxon>Saccharomycetales</taxon>
        <taxon>Saccharomycetaceae</taxon>
        <taxon>Tetrapisispora</taxon>
    </lineage>
</organism>
<dbReference type="AlphaFoldDB" id="G8BZM5"/>
<feature type="domain" description="Clp1 P-loop" evidence="9">
    <location>
        <begin position="261"/>
        <end position="411"/>
    </location>
</feature>
<dbReference type="GO" id="GO:0000448">
    <property type="term" value="P:cleavage in ITS2 between 5.8S rRNA and LSU-rRNA of tricistronic rRNA transcript (SSU-rRNA, 5.8S rRNA, LSU-rRNA)"/>
    <property type="evidence" value="ECO:0007669"/>
    <property type="project" value="EnsemblFungi"/>
</dbReference>
<keyword evidence="5" id="KW-0547">Nucleotide-binding</keyword>
<evidence type="ECO:0000313" key="11">
    <source>
        <dbReference type="Proteomes" id="UP000005666"/>
    </source>
</evidence>
<dbReference type="HOGENOM" id="CLU_010345_1_1_1"/>
<comment type="similarity">
    <text evidence="1">Belongs to the Clp1 family. NOL9/GRC3 subfamily.</text>
</comment>
<evidence type="ECO:0000256" key="4">
    <source>
        <dbReference type="ARBA" id="ARBA00022679"/>
    </source>
</evidence>
<gene>
    <name evidence="10" type="primary">TPHA0K02230</name>
    <name evidence="10" type="ordered locus">TPHA_0K02230</name>
</gene>
<keyword evidence="4" id="KW-0808">Transferase</keyword>
<dbReference type="Pfam" id="PF16575">
    <property type="entry name" value="CLP1_P"/>
    <property type="match status" value="1"/>
</dbReference>
<dbReference type="RefSeq" id="XP_003687787.1">
    <property type="nucleotide sequence ID" value="XM_003687739.1"/>
</dbReference>
<name>G8BZM5_TETPH</name>
<dbReference type="STRING" id="1071381.G8BZM5"/>
<accession>G8BZM5</accession>
<dbReference type="Proteomes" id="UP000005666">
    <property type="component" value="Chromosome 11"/>
</dbReference>
<dbReference type="KEGG" id="tpf:TPHA_0K02230"/>
<evidence type="ECO:0000256" key="8">
    <source>
        <dbReference type="SAM" id="MobiDB-lite"/>
    </source>
</evidence>
<evidence type="ECO:0000256" key="5">
    <source>
        <dbReference type="ARBA" id="ARBA00022741"/>
    </source>
</evidence>
<dbReference type="InterPro" id="IPR027417">
    <property type="entry name" value="P-loop_NTPase"/>
</dbReference>
<dbReference type="GO" id="GO:0005524">
    <property type="term" value="F:ATP binding"/>
    <property type="evidence" value="ECO:0007669"/>
    <property type="project" value="UniProtKB-KW"/>
</dbReference>
<keyword evidence="6" id="KW-0418">Kinase</keyword>
<keyword evidence="11" id="KW-1185">Reference proteome</keyword>
<protein>
    <recommendedName>
        <fullName evidence="3">Polynucleotide 5'-hydroxyl-kinase GRC3</fullName>
    </recommendedName>
    <alternativeName>
        <fullName evidence="2">Polynucleotide 5'-hydroxyl-kinase grc3</fullName>
    </alternativeName>
</protein>
<evidence type="ECO:0000256" key="6">
    <source>
        <dbReference type="ARBA" id="ARBA00022777"/>
    </source>
</evidence>
<dbReference type="eggNOG" id="KOG2750">
    <property type="taxonomic scope" value="Eukaryota"/>
</dbReference>
<dbReference type="GO" id="GO:0051731">
    <property type="term" value="F:polynucleotide 5'-hydroxyl-kinase activity"/>
    <property type="evidence" value="ECO:0007669"/>
    <property type="project" value="EnsemblFungi"/>
</dbReference>
<reference evidence="10 11" key="1">
    <citation type="journal article" date="2011" name="Proc. Natl. Acad. Sci. U.S.A.">
        <title>Evolutionary erosion of yeast sex chromosomes by mating-type switching accidents.</title>
        <authorList>
            <person name="Gordon J.L."/>
            <person name="Armisen D."/>
            <person name="Proux-Wera E."/>
            <person name="Oheigeartaigh S.S."/>
            <person name="Byrne K.P."/>
            <person name="Wolfe K.H."/>
        </authorList>
    </citation>
    <scope>NUCLEOTIDE SEQUENCE [LARGE SCALE GENOMIC DNA]</scope>
    <source>
        <strain evidence="11">ATCC 24235 / CBS 4417 / NBRC 1672 / NRRL Y-8282 / UCD 70-5</strain>
    </source>
</reference>
<dbReference type="GeneID" id="11533332"/>
<dbReference type="GO" id="GO:0030874">
    <property type="term" value="C:nucleolar chromatin"/>
    <property type="evidence" value="ECO:0007669"/>
    <property type="project" value="EnsemblFungi"/>
</dbReference>
<evidence type="ECO:0000259" key="9">
    <source>
        <dbReference type="Pfam" id="PF16575"/>
    </source>
</evidence>
<dbReference type="EMBL" id="HE612866">
    <property type="protein sequence ID" value="CCE65353.1"/>
    <property type="molecule type" value="Genomic_DNA"/>
</dbReference>
<dbReference type="InterPro" id="IPR045116">
    <property type="entry name" value="Clp1/Grc3"/>
</dbReference>
<feature type="region of interest" description="Disordered" evidence="8">
    <location>
        <begin position="1"/>
        <end position="27"/>
    </location>
</feature>
<dbReference type="OrthoDB" id="4054781at2759"/>
<keyword evidence="7" id="KW-0067">ATP-binding</keyword>
<dbReference type="GO" id="GO:0006363">
    <property type="term" value="P:termination of RNA polymerase I transcription"/>
    <property type="evidence" value="ECO:0007669"/>
    <property type="project" value="EnsemblFungi"/>
</dbReference>
<evidence type="ECO:0000256" key="2">
    <source>
        <dbReference type="ARBA" id="ARBA00018706"/>
    </source>
</evidence>
<evidence type="ECO:0000256" key="7">
    <source>
        <dbReference type="ARBA" id="ARBA00022840"/>
    </source>
</evidence>
<feature type="compositionally biased region" description="Polar residues" evidence="8">
    <location>
        <begin position="1"/>
        <end position="14"/>
    </location>
</feature>
<dbReference type="PANTHER" id="PTHR12755">
    <property type="entry name" value="CLEAVAGE/POLYADENYLATION FACTOR IA SUBUNIT CLP1P"/>
    <property type="match status" value="1"/>
</dbReference>
<dbReference type="OMA" id="EHVWKVR"/>
<dbReference type="PANTHER" id="PTHR12755:SF3">
    <property type="entry name" value="POLYNUCLEOTIDE 5'-HYDROXYL-KINASE NOL9"/>
    <property type="match status" value="1"/>
</dbReference>
<evidence type="ECO:0000256" key="1">
    <source>
        <dbReference type="ARBA" id="ARBA00011003"/>
    </source>
</evidence>
<dbReference type="Gene3D" id="3.40.50.300">
    <property type="entry name" value="P-loop containing nucleotide triphosphate hydrolases"/>
    <property type="match status" value="1"/>
</dbReference>